<dbReference type="STRING" id="157838.AN964_16420"/>
<feature type="domain" description="VOC" evidence="1">
    <location>
        <begin position="4"/>
        <end position="119"/>
    </location>
</feature>
<comment type="caution">
    <text evidence="2">The sequence shown here is derived from an EMBL/GenBank/DDBJ whole genome shotgun (WGS) entry which is preliminary data.</text>
</comment>
<keyword evidence="3" id="KW-1185">Reference proteome</keyword>
<dbReference type="PROSITE" id="PS51819">
    <property type="entry name" value="VOC"/>
    <property type="match status" value="1"/>
</dbReference>
<evidence type="ECO:0000313" key="3">
    <source>
        <dbReference type="Proteomes" id="UP000051888"/>
    </source>
</evidence>
<sequence length="119" mass="13617">MWKKIECVAIYSEDIDQSIEFYTALGLIKAWDTFQDSEQRFRIVGMSFPEGDSQLVLKSNPDLKFIETEIMVEDVCTLYEKLKEVNGVNWIRPPFSNPLGGHVAVMEAPDRNVFVLVGK</sequence>
<gene>
    <name evidence="2" type="ORF">AN964_16420</name>
</gene>
<dbReference type="InterPro" id="IPR004360">
    <property type="entry name" value="Glyas_Fos-R_dOase_dom"/>
</dbReference>
<dbReference type="AlphaFoldDB" id="A0A0Q3TLR6"/>
<dbReference type="EMBL" id="LJJC01000004">
    <property type="protein sequence ID" value="KQL54928.1"/>
    <property type="molecule type" value="Genomic_DNA"/>
</dbReference>
<dbReference type="Proteomes" id="UP000051888">
    <property type="component" value="Unassembled WGS sequence"/>
</dbReference>
<protein>
    <submittedName>
        <fullName evidence="2">Glyoxalase</fullName>
    </submittedName>
</protein>
<dbReference type="OrthoDB" id="375220at2"/>
<dbReference type="Gene3D" id="3.10.180.10">
    <property type="entry name" value="2,3-Dihydroxybiphenyl 1,2-Dioxygenase, domain 1"/>
    <property type="match status" value="1"/>
</dbReference>
<name>A0A0Q3TLR6_9BACI</name>
<dbReference type="Pfam" id="PF00903">
    <property type="entry name" value="Glyoxalase"/>
    <property type="match status" value="1"/>
</dbReference>
<organism evidence="2 3">
    <name type="scientific">Heyndrickxia shackletonii</name>
    <dbReference type="NCBI Taxonomy" id="157838"/>
    <lineage>
        <taxon>Bacteria</taxon>
        <taxon>Bacillati</taxon>
        <taxon>Bacillota</taxon>
        <taxon>Bacilli</taxon>
        <taxon>Bacillales</taxon>
        <taxon>Bacillaceae</taxon>
        <taxon>Heyndrickxia</taxon>
    </lineage>
</organism>
<evidence type="ECO:0000259" key="1">
    <source>
        <dbReference type="PROSITE" id="PS51819"/>
    </source>
</evidence>
<dbReference type="RefSeq" id="WP_055740724.1">
    <property type="nucleotide sequence ID" value="NZ_JAAIWL010000010.1"/>
</dbReference>
<evidence type="ECO:0000313" key="2">
    <source>
        <dbReference type="EMBL" id="KQL54928.1"/>
    </source>
</evidence>
<dbReference type="InterPro" id="IPR037523">
    <property type="entry name" value="VOC_core"/>
</dbReference>
<dbReference type="SUPFAM" id="SSF54593">
    <property type="entry name" value="Glyoxalase/Bleomycin resistance protein/Dihydroxybiphenyl dioxygenase"/>
    <property type="match status" value="1"/>
</dbReference>
<dbReference type="InterPro" id="IPR029068">
    <property type="entry name" value="Glyas_Bleomycin-R_OHBP_Dase"/>
</dbReference>
<proteinExistence type="predicted"/>
<accession>A0A0Q3TLR6</accession>
<dbReference type="PATRIC" id="fig|157838.3.peg.3632"/>
<reference evidence="2 3" key="1">
    <citation type="submission" date="2015-09" db="EMBL/GenBank/DDBJ databases">
        <title>Genome sequencing project for genomic taxonomy and phylogenomics of Bacillus-like bacteria.</title>
        <authorList>
            <person name="Liu B."/>
            <person name="Wang J."/>
            <person name="Zhu Y."/>
            <person name="Liu G."/>
            <person name="Chen Q."/>
            <person name="Chen Z."/>
            <person name="Lan J."/>
            <person name="Che J."/>
            <person name="Ge C."/>
            <person name="Shi H."/>
            <person name="Pan Z."/>
            <person name="Liu X."/>
        </authorList>
    </citation>
    <scope>NUCLEOTIDE SEQUENCE [LARGE SCALE GENOMIC DNA]</scope>
    <source>
        <strain evidence="2 3">LMG 18435</strain>
    </source>
</reference>